<keyword evidence="1" id="KW-1133">Transmembrane helix</keyword>
<reference evidence="4" key="1">
    <citation type="submission" date="2018-05" db="EMBL/GenBank/DDBJ databases">
        <authorList>
            <person name="Lanie J.A."/>
            <person name="Ng W.-L."/>
            <person name="Kazmierczak K.M."/>
            <person name="Andrzejewski T.M."/>
            <person name="Davidsen T.M."/>
            <person name="Wayne K.J."/>
            <person name="Tettelin H."/>
            <person name="Glass J.I."/>
            <person name="Rusch D."/>
            <person name="Podicherti R."/>
            <person name="Tsui H.-C.T."/>
            <person name="Winkler M.E."/>
        </authorList>
    </citation>
    <scope>NUCLEOTIDE SEQUENCE</scope>
</reference>
<evidence type="ECO:0000256" key="1">
    <source>
        <dbReference type="SAM" id="Phobius"/>
    </source>
</evidence>
<gene>
    <name evidence="4" type="ORF">METZ01_LOCUS78860</name>
</gene>
<evidence type="ECO:0000259" key="3">
    <source>
        <dbReference type="Pfam" id="PF23357"/>
    </source>
</evidence>
<keyword evidence="1" id="KW-0812">Transmembrane</keyword>
<feature type="domain" description="DUF7088" evidence="3">
    <location>
        <begin position="43"/>
        <end position="145"/>
    </location>
</feature>
<accession>A0A381UCS4</accession>
<dbReference type="EMBL" id="UINC01006185">
    <property type="protein sequence ID" value="SVA26006.1"/>
    <property type="molecule type" value="Genomic_DNA"/>
</dbReference>
<keyword evidence="1" id="KW-0472">Membrane</keyword>
<evidence type="ECO:0000313" key="4">
    <source>
        <dbReference type="EMBL" id="SVA26006.1"/>
    </source>
</evidence>
<dbReference type="Pfam" id="PF09822">
    <property type="entry name" value="ABC_transp_aux"/>
    <property type="match status" value="1"/>
</dbReference>
<feature type="domain" description="ABC-type uncharacterised transport system" evidence="2">
    <location>
        <begin position="190"/>
        <end position="424"/>
    </location>
</feature>
<proteinExistence type="predicted"/>
<evidence type="ECO:0000259" key="2">
    <source>
        <dbReference type="Pfam" id="PF09822"/>
    </source>
</evidence>
<name>A0A381UCS4_9ZZZZ</name>
<feature type="transmembrane region" description="Helical" evidence="1">
    <location>
        <begin position="12"/>
        <end position="30"/>
    </location>
</feature>
<dbReference type="AlphaFoldDB" id="A0A381UCS4"/>
<dbReference type="InterPro" id="IPR019196">
    <property type="entry name" value="ABC_transp_unknown"/>
</dbReference>
<protein>
    <submittedName>
        <fullName evidence="4">Uncharacterized protein</fullName>
    </submittedName>
</protein>
<organism evidence="4">
    <name type="scientific">marine metagenome</name>
    <dbReference type="NCBI Taxonomy" id="408172"/>
    <lineage>
        <taxon>unclassified sequences</taxon>
        <taxon>metagenomes</taxon>
        <taxon>ecological metagenomes</taxon>
    </lineage>
</organism>
<dbReference type="Pfam" id="PF23357">
    <property type="entry name" value="DUF7088"/>
    <property type="match status" value="1"/>
</dbReference>
<sequence length="507" mass="57405">MDKIKNIDFKKSVLIPGVILFFILFLLNGISKNKFFRLDLTDNNMYSLSTSSESVVEQVDDLLTMKVYFSDDLPGEYANNRRYLQDILEEYAAFSDGNIRFEFFRPEDDQNIEQEAQKAGIMPVQMQVVENDKLEVKRVLMGMVILYEDKKEVFPVIQTTTGLEYEITTRIKKLVEVNKPIVGIAQLAGQDGQSQNIQNVLRERYNVRSVSLSDAVPSDISVILMSGIADSLTLNENANLKEYLNRGGNLFLAQNRVKTNLQLQQAVVIQSDIFSLIEPFGLQINENLVTDKICGRVSVQQQMGPIRMNVPMEYPLLPIVRKFNTDEAIVAGLEQIQLVFASEIQPDSTEDDQVNFVPLLFTSEQSGEMRGNFNLSPDPQQNPFLRLFNQSGKILGARSERVDENGIISQVVLVGDSDFLLDQGGGMSRENHIFVMNSVDYLIGDRDLIALRSREITSRPLEETSDAAKKSWKWVNITLTSLLIVGFGLVRMRRQKSRSNVLEELYG</sequence>
<dbReference type="InterPro" id="IPR055396">
    <property type="entry name" value="DUF7088"/>
</dbReference>